<dbReference type="InterPro" id="IPR006171">
    <property type="entry name" value="TOPRIM_dom"/>
</dbReference>
<dbReference type="OrthoDB" id="9804262at2"/>
<evidence type="ECO:0000256" key="5">
    <source>
        <dbReference type="ARBA" id="ARBA00023029"/>
    </source>
</evidence>
<evidence type="ECO:0000259" key="11">
    <source>
        <dbReference type="PROSITE" id="PS52039"/>
    </source>
</evidence>
<dbReference type="GO" id="GO:0003917">
    <property type="term" value="F:DNA topoisomerase type I (single strand cut, ATP-independent) activity"/>
    <property type="evidence" value="ECO:0007669"/>
    <property type="project" value="UniProtKB-UniRule"/>
</dbReference>
<evidence type="ECO:0000256" key="2">
    <source>
        <dbReference type="ARBA" id="ARBA00009446"/>
    </source>
</evidence>
<dbReference type="InterPro" id="IPR023406">
    <property type="entry name" value="Topo_IA_AS"/>
</dbReference>
<evidence type="ECO:0000256" key="1">
    <source>
        <dbReference type="ARBA" id="ARBA00000213"/>
    </source>
</evidence>
<dbReference type="InterPro" id="IPR005733">
    <property type="entry name" value="TopoI_bac-type"/>
</dbReference>
<dbReference type="InterPro" id="IPR013826">
    <property type="entry name" value="Topo_IA_cen_sub3"/>
</dbReference>
<keyword evidence="6 8" id="KW-0238">DNA-binding</keyword>
<dbReference type="Gene3D" id="2.70.20.10">
    <property type="entry name" value="Topoisomerase I, domain 3"/>
    <property type="match status" value="1"/>
</dbReference>
<feature type="region of interest" description="Interaction with DNA" evidence="8">
    <location>
        <begin position="163"/>
        <end position="168"/>
    </location>
</feature>
<dbReference type="CDD" id="cd00186">
    <property type="entry name" value="TOP1Ac"/>
    <property type="match status" value="1"/>
</dbReference>
<dbReference type="Gene3D" id="1.10.290.10">
    <property type="entry name" value="Topoisomerase I, domain 4"/>
    <property type="match status" value="1"/>
</dbReference>
<dbReference type="InterPro" id="IPR028612">
    <property type="entry name" value="Topoisom_1_IA"/>
</dbReference>
<dbReference type="AlphaFoldDB" id="A0A4R0NM60"/>
<dbReference type="InterPro" id="IPR003601">
    <property type="entry name" value="Topo_IA_2"/>
</dbReference>
<sequence length="872" mass="97267">MAKNLLIVESPAKAKTIEGYLGKDFLVKSSYGHIRDLIKGDMGIDINNNFSQTYEVPADKKQVVAELKKLAKEAEMVWLASDEDREGEAISWHLFETLGLKEATTKRIVFHEITKPAILKAIETPRTIDYNLVHAQQARRVLDRLVGFELSPVLWKKIKPSLSAGRVQSVAVRLIVDREREVNKFNATAAFKISASFSTGKGREIVKAELPQRFEKEVDAEAFLKDCINAGFNVAGLETRPAKRNPAAPFTTSTLQQEASRKLGYSVSRTMQIAQRLYESGRITYMRTDSVNLSETALQAAASEIKSAWGDKYHQLRVYKTKSAGAQEAHEAIRPTYFNHHTVPGDSSEQRLYELIWKRAIASQMSEALFEKTTAQIGISTRKEQLIAEGEVLKFDGFLKVYLESSDEDDVDDSENAGLLPPLARGQALTLNEMNATERFSRPPARYTEASLVKKLEELGIGRPSTYAPTISTIQNRGYVVKEDRDGRSRSFSSLVLADGAVRKTVKTEITGAEKSKLFPTDIGEVVNDFLVEHFKGIVDFNFTANVEKEFDEIAQGLQEWTKMLRSFYTPFHIEVETTLETADRANGERLLGVDPLSGRNVYAKVGRYGPLVQIGELSDDEGAEKPKYASLSKSQTVGTVSLEQALEQFKLPFSLEDFDGKEVSVGVGRFGPYVKWGEAYISVPKNEDPLSIDQARAQEIIGEKITADAPIAHYEDLPVTKGTGRFGPFIKWNDLFINVPKAYDFENLRTQDVEELILKKIDKEANRFIQQWNADKIAIENGRWGPFIRFGKEMLKLRKNPATNDKYTPEELAAISLDEVKALIVEQVPNAFEPKKKKAAVKTVVAAKKTGAAGKKATGTKTAAKKSVAKK</sequence>
<feature type="site" description="Interaction with DNA" evidence="8">
    <location>
        <position position="287"/>
    </location>
</feature>
<dbReference type="PANTHER" id="PTHR42785:SF1">
    <property type="entry name" value="DNA TOPOISOMERASE"/>
    <property type="match status" value="1"/>
</dbReference>
<evidence type="ECO:0000313" key="12">
    <source>
        <dbReference type="EMBL" id="TCD00135.1"/>
    </source>
</evidence>
<dbReference type="Pfam" id="PF01751">
    <property type="entry name" value="Toprim"/>
    <property type="match status" value="1"/>
</dbReference>
<feature type="active site" description="O-(5'-phospho-DNA)-tyrosine intermediate" evidence="8">
    <location>
        <position position="285"/>
    </location>
</feature>
<dbReference type="Gene3D" id="3.40.50.140">
    <property type="match status" value="1"/>
</dbReference>
<proteinExistence type="inferred from homology"/>
<comment type="similarity">
    <text evidence="2 8">Belongs to the type IA topoisomerase family.</text>
</comment>
<dbReference type="InterPro" id="IPR034149">
    <property type="entry name" value="TOPRIM_TopoI"/>
</dbReference>
<keyword evidence="13" id="KW-1185">Reference proteome</keyword>
<keyword evidence="7 8" id="KW-0413">Isomerase</keyword>
<dbReference type="InterPro" id="IPR003602">
    <property type="entry name" value="Topo_IA_DNA-bd_dom"/>
</dbReference>
<dbReference type="PROSITE" id="PS52039">
    <property type="entry name" value="TOPO_IA_2"/>
    <property type="match status" value="1"/>
</dbReference>
<dbReference type="Gene3D" id="1.10.460.10">
    <property type="entry name" value="Topoisomerase I, domain 2"/>
    <property type="match status" value="1"/>
</dbReference>
<dbReference type="SMART" id="SM00436">
    <property type="entry name" value="TOP1Bc"/>
    <property type="match status" value="1"/>
</dbReference>
<dbReference type="NCBIfam" id="TIGR01051">
    <property type="entry name" value="topA_bact"/>
    <property type="match status" value="1"/>
</dbReference>
<feature type="site" description="Interaction with DNA" evidence="8">
    <location>
        <position position="477"/>
    </location>
</feature>
<dbReference type="PRINTS" id="PR00417">
    <property type="entry name" value="PRTPISMRASEI"/>
</dbReference>
<evidence type="ECO:0000256" key="4">
    <source>
        <dbReference type="ARBA" id="ARBA00022842"/>
    </source>
</evidence>
<dbReference type="InterPro" id="IPR000380">
    <property type="entry name" value="Topo_IA"/>
</dbReference>
<dbReference type="PROSITE" id="PS00396">
    <property type="entry name" value="TOPO_IA_1"/>
    <property type="match status" value="1"/>
</dbReference>
<evidence type="ECO:0000256" key="6">
    <source>
        <dbReference type="ARBA" id="ARBA00023125"/>
    </source>
</evidence>
<feature type="site" description="Interaction with DNA" evidence="8">
    <location>
        <position position="140"/>
    </location>
</feature>
<reference evidence="12 13" key="1">
    <citation type="submission" date="2019-02" db="EMBL/GenBank/DDBJ databases">
        <title>Pedobacter sp. RP-1-14 sp. nov., isolated from Arctic soil.</title>
        <authorList>
            <person name="Dahal R.H."/>
        </authorList>
    </citation>
    <scope>NUCLEOTIDE SEQUENCE [LARGE SCALE GENOMIC DNA]</scope>
    <source>
        <strain evidence="12 13">RP-1-14</strain>
    </source>
</reference>
<feature type="site" description="Interaction with DNA" evidence="8">
    <location>
        <position position="143"/>
    </location>
</feature>
<feature type="site" description="Interaction with DNA" evidence="8">
    <location>
        <position position="33"/>
    </location>
</feature>
<evidence type="ECO:0000313" key="13">
    <source>
        <dbReference type="Proteomes" id="UP000293347"/>
    </source>
</evidence>
<feature type="region of interest" description="Disordered" evidence="9">
    <location>
        <begin position="851"/>
        <end position="872"/>
    </location>
</feature>
<dbReference type="SUPFAM" id="SSF56712">
    <property type="entry name" value="Prokaryotic type I DNA topoisomerase"/>
    <property type="match status" value="1"/>
</dbReference>
<dbReference type="InterPro" id="IPR013824">
    <property type="entry name" value="Topo_IA_cen_sub1"/>
</dbReference>
<dbReference type="Proteomes" id="UP000293347">
    <property type="component" value="Unassembled WGS sequence"/>
</dbReference>
<feature type="compositionally biased region" description="Low complexity" evidence="9">
    <location>
        <begin position="851"/>
        <end position="863"/>
    </location>
</feature>
<evidence type="ECO:0000256" key="8">
    <source>
        <dbReference type="HAMAP-Rule" id="MF_00952"/>
    </source>
</evidence>
<comment type="function">
    <text evidence="8">Releases the supercoiling and torsional tension of DNA, which is introduced during the DNA replication and transcription, by transiently cleaving and rejoining one strand of the DNA duplex. Introduces a single-strand break via transesterification at a target site in duplex DNA. The scissile phosphodiester is attacked by the catalytic tyrosine of the enzyme, resulting in the formation of a DNA-(5'-phosphotyrosyl)-enzyme intermediate and the expulsion of a 3'-OH DNA strand. The free DNA strand then undergoes passage around the unbroken strand, thus removing DNA supercoils. Finally, in the religation step, the DNA 3'-OH attacks the covalent intermediate to expel the active-site tyrosine and restore the DNA phosphodiester backbone.</text>
</comment>
<dbReference type="EC" id="5.6.2.1" evidence="8"/>
<dbReference type="InterPro" id="IPR013497">
    <property type="entry name" value="Topo_IA_cen"/>
</dbReference>
<keyword evidence="4" id="KW-0460">Magnesium</keyword>
<accession>A0A4R0NM60</accession>
<dbReference type="InterPro" id="IPR013825">
    <property type="entry name" value="Topo_IA_cen_sub2"/>
</dbReference>
<comment type="caution">
    <text evidence="8">Lacks conserved residue(s) required for the propagation of feature annotation.</text>
</comment>
<feature type="site" description="Interaction with DNA" evidence="8">
    <location>
        <position position="139"/>
    </location>
</feature>
<evidence type="ECO:0000256" key="3">
    <source>
        <dbReference type="ARBA" id="ARBA00022723"/>
    </source>
</evidence>
<organism evidence="12 13">
    <name type="scientific">Pedobacter psychroterrae</name>
    <dbReference type="NCBI Taxonomy" id="2530453"/>
    <lineage>
        <taxon>Bacteria</taxon>
        <taxon>Pseudomonadati</taxon>
        <taxon>Bacteroidota</taxon>
        <taxon>Sphingobacteriia</taxon>
        <taxon>Sphingobacteriales</taxon>
        <taxon>Sphingobacteriaceae</taxon>
        <taxon>Pedobacter</taxon>
    </lineage>
</organism>
<dbReference type="EMBL" id="SJSL01000004">
    <property type="protein sequence ID" value="TCD00135.1"/>
    <property type="molecule type" value="Genomic_DNA"/>
</dbReference>
<gene>
    <name evidence="8 12" type="primary">topA</name>
    <name evidence="12" type="ORF">EZ437_15575</name>
</gene>
<dbReference type="GO" id="GO:0046872">
    <property type="term" value="F:metal ion binding"/>
    <property type="evidence" value="ECO:0007669"/>
    <property type="project" value="UniProtKB-KW"/>
</dbReference>
<keyword evidence="5 8" id="KW-0799">Topoisomerase</keyword>
<dbReference type="InterPro" id="IPR023405">
    <property type="entry name" value="Topo_IA_core_domain"/>
</dbReference>
<comment type="caution">
    <text evidence="12">The sequence shown here is derived from an EMBL/GenBank/DDBJ whole genome shotgun (WGS) entry which is preliminary data.</text>
</comment>
<name>A0A4R0NM60_9SPHI</name>
<dbReference type="PANTHER" id="PTHR42785">
    <property type="entry name" value="DNA TOPOISOMERASE, TYPE IA, CORE"/>
    <property type="match status" value="1"/>
</dbReference>
<dbReference type="Pfam" id="PF01131">
    <property type="entry name" value="Topoisom_bac"/>
    <property type="match status" value="1"/>
</dbReference>
<evidence type="ECO:0000259" key="10">
    <source>
        <dbReference type="PROSITE" id="PS50880"/>
    </source>
</evidence>
<dbReference type="InterPro" id="IPR025589">
    <property type="entry name" value="Toprim_C_rpt"/>
</dbReference>
<feature type="site" description="Interaction with DNA" evidence="8">
    <location>
        <position position="155"/>
    </location>
</feature>
<evidence type="ECO:0000256" key="7">
    <source>
        <dbReference type="ARBA" id="ARBA00023235"/>
    </source>
</evidence>
<dbReference type="GO" id="GO:0006265">
    <property type="term" value="P:DNA topological change"/>
    <property type="evidence" value="ECO:0007669"/>
    <property type="project" value="UniProtKB-UniRule"/>
</dbReference>
<dbReference type="HAMAP" id="MF_00952">
    <property type="entry name" value="Topoisom_1_prok"/>
    <property type="match status" value="1"/>
</dbReference>
<keyword evidence="3" id="KW-0479">Metal-binding</keyword>
<protein>
    <recommendedName>
        <fullName evidence="8">DNA topoisomerase 1</fullName>
        <ecNumber evidence="8">5.6.2.1</ecNumber>
    </recommendedName>
    <alternativeName>
        <fullName evidence="8">DNA topoisomerase I</fullName>
    </alternativeName>
</protein>
<dbReference type="SMART" id="SM00437">
    <property type="entry name" value="TOP1Ac"/>
    <property type="match status" value="1"/>
</dbReference>
<dbReference type="CDD" id="cd03363">
    <property type="entry name" value="TOPRIM_TopoIA_TopoI"/>
    <property type="match status" value="1"/>
</dbReference>
<evidence type="ECO:0000256" key="9">
    <source>
        <dbReference type="SAM" id="MobiDB-lite"/>
    </source>
</evidence>
<dbReference type="SMART" id="SM00493">
    <property type="entry name" value="TOPRIM"/>
    <property type="match status" value="1"/>
</dbReference>
<dbReference type="Pfam" id="PF13368">
    <property type="entry name" value="Toprim_C_rpt"/>
    <property type="match status" value="3"/>
</dbReference>
<dbReference type="PROSITE" id="PS50880">
    <property type="entry name" value="TOPRIM"/>
    <property type="match status" value="1"/>
</dbReference>
<feature type="domain" description="Toprim" evidence="10">
    <location>
        <begin position="3"/>
        <end position="113"/>
    </location>
</feature>
<dbReference type="GO" id="GO:0003677">
    <property type="term" value="F:DNA binding"/>
    <property type="evidence" value="ECO:0007669"/>
    <property type="project" value="UniProtKB-KW"/>
</dbReference>
<comment type="subunit">
    <text evidence="8">Monomer.</text>
</comment>
<feature type="domain" description="Topo IA-type catalytic" evidence="11">
    <location>
        <begin position="129"/>
        <end position="576"/>
    </location>
</feature>
<dbReference type="RefSeq" id="WP_131596990.1">
    <property type="nucleotide sequence ID" value="NZ_SJSL01000004.1"/>
</dbReference>
<comment type="catalytic activity">
    <reaction evidence="1 8">
        <text>ATP-independent breakage of single-stranded DNA, followed by passage and rejoining.</text>
        <dbReference type="EC" id="5.6.2.1"/>
    </reaction>
</comment>